<organism evidence="2 3">
    <name type="scientific">Chryseobacterium indoltheticum</name>
    <dbReference type="NCBI Taxonomy" id="254"/>
    <lineage>
        <taxon>Bacteria</taxon>
        <taxon>Pseudomonadati</taxon>
        <taxon>Bacteroidota</taxon>
        <taxon>Flavobacteriia</taxon>
        <taxon>Flavobacteriales</taxon>
        <taxon>Weeksellaceae</taxon>
        <taxon>Chryseobacterium group</taxon>
        <taxon>Chryseobacterium</taxon>
    </lineage>
</organism>
<dbReference type="Pfam" id="PF16316">
    <property type="entry name" value="DUF4956"/>
    <property type="match status" value="1"/>
</dbReference>
<feature type="transmembrane region" description="Helical" evidence="1">
    <location>
        <begin position="121"/>
        <end position="139"/>
    </location>
</feature>
<feature type="transmembrane region" description="Helical" evidence="1">
    <location>
        <begin position="22"/>
        <end position="39"/>
    </location>
</feature>
<reference evidence="2 3" key="1">
    <citation type="submission" date="2018-11" db="EMBL/GenBank/DDBJ databases">
        <title>Proposal to divide the Flavobacteriaceae and reorganize its genera based on Amino Acid Identity values calculated from whole genome sequences.</title>
        <authorList>
            <person name="Nicholson A.C."/>
            <person name="Gulvik C.A."/>
            <person name="Whitney A.M."/>
            <person name="Humrighouse B.W."/>
            <person name="Bell M."/>
            <person name="Holmes B."/>
            <person name="Steigerwalt A."/>
            <person name="Villarma A."/>
            <person name="Sheth M."/>
            <person name="Batra D."/>
            <person name="Pryor J."/>
            <person name="Bernardet J.-F."/>
            <person name="Hugo C."/>
            <person name="Kampfer P."/>
            <person name="Newman J."/>
            <person name="Mcquiston J.R."/>
        </authorList>
    </citation>
    <scope>NUCLEOTIDE SEQUENCE [LARGE SCALE GENOMIC DNA]</scope>
    <source>
        <strain evidence="2 3">G0211</strain>
    </source>
</reference>
<keyword evidence="1" id="KW-0472">Membrane</keyword>
<keyword evidence="1" id="KW-1133">Transmembrane helix</keyword>
<dbReference type="EMBL" id="CP033928">
    <property type="protein sequence ID" value="AZA59577.1"/>
    <property type="molecule type" value="Genomic_DNA"/>
</dbReference>
<evidence type="ECO:0000256" key="1">
    <source>
        <dbReference type="SAM" id="Phobius"/>
    </source>
</evidence>
<gene>
    <name evidence="2" type="ORF">EG340_00300</name>
</gene>
<dbReference type="InterPro" id="IPR032531">
    <property type="entry name" value="DUF4956"/>
</dbReference>
<keyword evidence="1" id="KW-0812">Transmembrane</keyword>
<evidence type="ECO:0000313" key="2">
    <source>
        <dbReference type="EMBL" id="AZA59577.1"/>
    </source>
</evidence>
<feature type="transmembrane region" description="Helical" evidence="1">
    <location>
        <begin position="51"/>
        <end position="67"/>
    </location>
</feature>
<proteinExistence type="predicted"/>
<accession>A0A3G6MWI6</accession>
<evidence type="ECO:0000313" key="3">
    <source>
        <dbReference type="Proteomes" id="UP000269076"/>
    </source>
</evidence>
<sequence>MSFILNCIFVKTKSTILELQELFERLAILCISIFTLYYFSNRNRNIRLHPLLGLISVCTFFMCLVFTKAEYSLGVGFGLFAIFSILRFRTETFTIQTIVFLFVSITLSLLDGLLPIKNLEILLGINISIVVIYLILNYFEKKSPIVSEKNYIEVISSLDFLQLDEAERKRVLTEKTKLKNFSYNIKSINLNDNIVILKVSH</sequence>
<feature type="transmembrane region" description="Helical" evidence="1">
    <location>
        <begin position="73"/>
        <end position="90"/>
    </location>
</feature>
<dbReference type="AlphaFoldDB" id="A0A3G6MWI6"/>
<name>A0A3G6MWI6_9FLAO</name>
<protein>
    <submittedName>
        <fullName evidence="2">DUF4956 domain-containing protein</fullName>
    </submittedName>
</protein>
<feature type="transmembrane region" description="Helical" evidence="1">
    <location>
        <begin position="97"/>
        <end position="115"/>
    </location>
</feature>
<dbReference type="Proteomes" id="UP000269076">
    <property type="component" value="Chromosome"/>
</dbReference>